<keyword evidence="1" id="KW-0812">Transmembrane</keyword>
<gene>
    <name evidence="2" type="ORF">HMPREF9136_2766</name>
</gene>
<feature type="transmembrane region" description="Helical" evidence="1">
    <location>
        <begin position="116"/>
        <end position="139"/>
    </location>
</feature>
<feature type="transmembrane region" description="Helical" evidence="1">
    <location>
        <begin position="73"/>
        <end position="96"/>
    </location>
</feature>
<keyword evidence="1" id="KW-0472">Membrane</keyword>
<proteinExistence type="predicted"/>
<dbReference type="EMBL" id="AFPW01000072">
    <property type="protein sequence ID" value="EGQ11351.1"/>
    <property type="molecule type" value="Genomic_DNA"/>
</dbReference>
<accession>F9D7D8</accession>
<feature type="transmembrane region" description="Helical" evidence="1">
    <location>
        <begin position="42"/>
        <end position="61"/>
    </location>
</feature>
<sequence length="176" mass="20699">MEKKYRWTRHFLLIISIGIISANHIFITYGEQIRGGDVCGIIFAYIVAYLLLIYLNIYIFIPKLLQQERYVQYAAVLLAAIFTFEIANVGLEYYIHFKYQIPFGLYSFFSDGRNKAVDFFSDFSVLTLSVTSITVIVFYKHWIQMTEMEEQIETRRLTVELENLRNKIGSEFLLAK</sequence>
<evidence type="ECO:0000313" key="2">
    <source>
        <dbReference type="EMBL" id="EGQ11351.1"/>
    </source>
</evidence>
<dbReference type="Proteomes" id="UP000007820">
    <property type="component" value="Unassembled WGS sequence"/>
</dbReference>
<dbReference type="STRING" id="908937.Prede_2407"/>
<dbReference type="AlphaFoldDB" id="F9D7D8"/>
<protein>
    <recommendedName>
        <fullName evidence="4">Histidine kinase</fullName>
    </recommendedName>
</protein>
<keyword evidence="1" id="KW-1133">Transmembrane helix</keyword>
<feature type="transmembrane region" description="Helical" evidence="1">
    <location>
        <begin position="12"/>
        <end position="30"/>
    </location>
</feature>
<feature type="non-terminal residue" evidence="2">
    <location>
        <position position="176"/>
    </location>
</feature>
<reference evidence="2 3" key="1">
    <citation type="submission" date="2011-04" db="EMBL/GenBank/DDBJ databases">
        <authorList>
            <person name="Muzny D."/>
            <person name="Qin X."/>
            <person name="Deng J."/>
            <person name="Jiang H."/>
            <person name="Liu Y."/>
            <person name="Qu J."/>
            <person name="Song X.-Z."/>
            <person name="Zhang L."/>
            <person name="Thornton R."/>
            <person name="Coyle M."/>
            <person name="Francisco L."/>
            <person name="Jackson L."/>
            <person name="Javaid M."/>
            <person name="Korchina V."/>
            <person name="Kovar C."/>
            <person name="Mata R."/>
            <person name="Mathew T."/>
            <person name="Ngo R."/>
            <person name="Nguyen L."/>
            <person name="Nguyen N."/>
            <person name="Okwuonu G."/>
            <person name="Ongeri F."/>
            <person name="Pham C."/>
            <person name="Simmons D."/>
            <person name="Wilczek-Boney K."/>
            <person name="Hale W."/>
            <person name="Jakkamsetti A."/>
            <person name="Pham P."/>
            <person name="Ruth R."/>
            <person name="San Lucas F."/>
            <person name="Warren J."/>
            <person name="Zhang J."/>
            <person name="Zhao Z."/>
            <person name="Zhou C."/>
            <person name="Zhu D."/>
            <person name="Lee S."/>
            <person name="Bess C."/>
            <person name="Blankenburg K."/>
            <person name="Forbes L."/>
            <person name="Fu Q."/>
            <person name="Gubbala S."/>
            <person name="Hirani K."/>
            <person name="Jayaseelan J.C."/>
            <person name="Lara F."/>
            <person name="Munidasa M."/>
            <person name="Palculict T."/>
            <person name="Patil S."/>
            <person name="Pu L.-L."/>
            <person name="Saada N."/>
            <person name="Tang L."/>
            <person name="Weissenberger G."/>
            <person name="Zhu Y."/>
            <person name="Hemphill L."/>
            <person name="Shang Y."/>
            <person name="Youmans B."/>
            <person name="Ayvaz T."/>
            <person name="Ross M."/>
            <person name="Santibanez J."/>
            <person name="Aqrawi P."/>
            <person name="Gross S."/>
            <person name="Joshi V."/>
            <person name="Fowler G."/>
            <person name="Nazareth L."/>
            <person name="Reid J."/>
            <person name="Worley K."/>
            <person name="Petrosino J."/>
            <person name="Highlander S."/>
            <person name="Gibbs R."/>
        </authorList>
    </citation>
    <scope>NUCLEOTIDE SEQUENCE [LARGE SCALE GENOMIC DNA]</scope>
    <source>
        <strain evidence="2 3">DSM 3688</strain>
    </source>
</reference>
<evidence type="ECO:0000313" key="3">
    <source>
        <dbReference type="Proteomes" id="UP000007820"/>
    </source>
</evidence>
<dbReference type="eggNOG" id="COG2972">
    <property type="taxonomic scope" value="Bacteria"/>
</dbReference>
<evidence type="ECO:0008006" key="4">
    <source>
        <dbReference type="Google" id="ProtNLM"/>
    </source>
</evidence>
<organism evidence="2 3">
    <name type="scientific">Prevotella dentalis (strain ATCC 49559 / DSM 3688 / JCM 13448 / NCTC 12043 / ES 2772)</name>
    <name type="common">Mitsuokella dentalis</name>
    <dbReference type="NCBI Taxonomy" id="908937"/>
    <lineage>
        <taxon>Bacteria</taxon>
        <taxon>Pseudomonadati</taxon>
        <taxon>Bacteroidota</taxon>
        <taxon>Bacteroidia</taxon>
        <taxon>Bacteroidales</taxon>
        <taxon>Prevotellaceae</taxon>
        <taxon>Prevotella</taxon>
    </lineage>
</organism>
<comment type="caution">
    <text evidence="2">The sequence shown here is derived from an EMBL/GenBank/DDBJ whole genome shotgun (WGS) entry which is preliminary data.</text>
</comment>
<evidence type="ECO:0000256" key="1">
    <source>
        <dbReference type="SAM" id="Phobius"/>
    </source>
</evidence>
<name>F9D7D8_PREDD</name>